<reference evidence="9 10" key="1">
    <citation type="submission" date="2018-09" db="EMBL/GenBank/DDBJ databases">
        <authorList>
            <person name="Zhu H."/>
        </authorList>
    </citation>
    <scope>NUCLEOTIDE SEQUENCE [LARGE SCALE GENOMIC DNA]</scope>
    <source>
        <strain evidence="9 10">K1S02-61</strain>
    </source>
</reference>
<keyword evidence="7" id="KW-0732">Signal</keyword>
<dbReference type="SUPFAM" id="SSF46626">
    <property type="entry name" value="Cytochrome c"/>
    <property type="match status" value="1"/>
</dbReference>
<keyword evidence="5 6" id="KW-0408">Iron</keyword>
<feature type="domain" description="Cytochrome c" evidence="8">
    <location>
        <begin position="16"/>
        <end position="94"/>
    </location>
</feature>
<keyword evidence="2 6" id="KW-0349">Heme</keyword>
<dbReference type="Gene3D" id="1.10.760.10">
    <property type="entry name" value="Cytochrome c-like domain"/>
    <property type="match status" value="1"/>
</dbReference>
<dbReference type="OrthoDB" id="8526831at2"/>
<evidence type="ECO:0000256" key="1">
    <source>
        <dbReference type="ARBA" id="ARBA00022448"/>
    </source>
</evidence>
<dbReference type="EMBL" id="QYUP01000110">
    <property type="protein sequence ID" value="RJG16099.1"/>
    <property type="molecule type" value="Genomic_DNA"/>
</dbReference>
<dbReference type="RefSeq" id="WP_119810886.1">
    <property type="nucleotide sequence ID" value="NZ_QYUP01000110.1"/>
</dbReference>
<evidence type="ECO:0000256" key="7">
    <source>
        <dbReference type="SAM" id="SignalP"/>
    </source>
</evidence>
<dbReference type="Pfam" id="PF00034">
    <property type="entry name" value="Cytochrom_C"/>
    <property type="match status" value="1"/>
</dbReference>
<accession>A0A418XTU3</accession>
<feature type="signal peptide" evidence="7">
    <location>
        <begin position="1"/>
        <end position="17"/>
    </location>
</feature>
<dbReference type="InterPro" id="IPR009056">
    <property type="entry name" value="Cyt_c-like_dom"/>
</dbReference>
<keyword evidence="4" id="KW-0249">Electron transport</keyword>
<evidence type="ECO:0000256" key="4">
    <source>
        <dbReference type="ARBA" id="ARBA00022982"/>
    </source>
</evidence>
<dbReference type="Proteomes" id="UP000284006">
    <property type="component" value="Unassembled WGS sequence"/>
</dbReference>
<dbReference type="PANTHER" id="PTHR33751">
    <property type="entry name" value="CBB3-TYPE CYTOCHROME C OXIDASE SUBUNIT FIXP"/>
    <property type="match status" value="1"/>
</dbReference>
<evidence type="ECO:0000313" key="9">
    <source>
        <dbReference type="EMBL" id="RJG16099.1"/>
    </source>
</evidence>
<sequence length="95" mass="10036">MNKLLCLLLFAPVLAAASPVGERLYATCVACHGTNGKPAGNALPKLAGQPKEALVASMRAFRDGTRPATIMHQISKGYTDQQVEQIAAFLASQKP</sequence>
<dbReference type="GO" id="GO:0009055">
    <property type="term" value="F:electron transfer activity"/>
    <property type="evidence" value="ECO:0007669"/>
    <property type="project" value="InterPro"/>
</dbReference>
<dbReference type="InterPro" id="IPR036909">
    <property type="entry name" value="Cyt_c-like_dom_sf"/>
</dbReference>
<dbReference type="PANTHER" id="PTHR33751:SF9">
    <property type="entry name" value="CYTOCHROME C4"/>
    <property type="match status" value="1"/>
</dbReference>
<name>A0A418XTU3_9BURK</name>
<evidence type="ECO:0000259" key="8">
    <source>
        <dbReference type="PROSITE" id="PS51007"/>
    </source>
</evidence>
<evidence type="ECO:0000256" key="3">
    <source>
        <dbReference type="ARBA" id="ARBA00022723"/>
    </source>
</evidence>
<dbReference type="GO" id="GO:0046872">
    <property type="term" value="F:metal ion binding"/>
    <property type="evidence" value="ECO:0007669"/>
    <property type="project" value="UniProtKB-KW"/>
</dbReference>
<feature type="chain" id="PRO_5019561865" evidence="7">
    <location>
        <begin position="18"/>
        <end position="95"/>
    </location>
</feature>
<keyword evidence="3 6" id="KW-0479">Metal-binding</keyword>
<evidence type="ECO:0000256" key="6">
    <source>
        <dbReference type="PROSITE-ProRule" id="PRU00433"/>
    </source>
</evidence>
<comment type="caution">
    <text evidence="9">The sequence shown here is derived from an EMBL/GenBank/DDBJ whole genome shotgun (WGS) entry which is preliminary data.</text>
</comment>
<organism evidence="9 10">
    <name type="scientific">Massilia cavernae</name>
    <dbReference type="NCBI Taxonomy" id="2320864"/>
    <lineage>
        <taxon>Bacteria</taxon>
        <taxon>Pseudomonadati</taxon>
        <taxon>Pseudomonadota</taxon>
        <taxon>Betaproteobacteria</taxon>
        <taxon>Burkholderiales</taxon>
        <taxon>Oxalobacteraceae</taxon>
        <taxon>Telluria group</taxon>
        <taxon>Massilia</taxon>
    </lineage>
</organism>
<keyword evidence="1" id="KW-0813">Transport</keyword>
<proteinExistence type="predicted"/>
<evidence type="ECO:0000313" key="10">
    <source>
        <dbReference type="Proteomes" id="UP000284006"/>
    </source>
</evidence>
<dbReference type="GO" id="GO:0020037">
    <property type="term" value="F:heme binding"/>
    <property type="evidence" value="ECO:0007669"/>
    <property type="project" value="InterPro"/>
</dbReference>
<protein>
    <submittedName>
        <fullName evidence="9">Cytochrome c</fullName>
    </submittedName>
</protein>
<keyword evidence="10" id="KW-1185">Reference proteome</keyword>
<evidence type="ECO:0000256" key="2">
    <source>
        <dbReference type="ARBA" id="ARBA00022617"/>
    </source>
</evidence>
<dbReference type="InterPro" id="IPR050597">
    <property type="entry name" value="Cytochrome_c_Oxidase_Subunit"/>
</dbReference>
<dbReference type="AlphaFoldDB" id="A0A418XTU3"/>
<evidence type="ECO:0000256" key="5">
    <source>
        <dbReference type="ARBA" id="ARBA00023004"/>
    </source>
</evidence>
<dbReference type="PROSITE" id="PS51007">
    <property type="entry name" value="CYTC"/>
    <property type="match status" value="1"/>
</dbReference>
<gene>
    <name evidence="9" type="ORF">D3872_11420</name>
</gene>